<dbReference type="PROSITE" id="PS01359">
    <property type="entry name" value="ZF_PHD_1"/>
    <property type="match status" value="1"/>
</dbReference>
<dbReference type="SMART" id="SM00249">
    <property type="entry name" value="PHD"/>
    <property type="match status" value="1"/>
</dbReference>
<feature type="non-terminal residue" evidence="9">
    <location>
        <position position="1"/>
    </location>
</feature>
<keyword evidence="3 6" id="KW-0863">Zinc-finger</keyword>
<feature type="domain" description="PHD-type" evidence="8">
    <location>
        <begin position="115"/>
        <end position="162"/>
    </location>
</feature>
<name>S8DIB6_9LAMI</name>
<feature type="transmembrane region" description="Helical" evidence="7">
    <location>
        <begin position="7"/>
        <end position="29"/>
    </location>
</feature>
<dbReference type="SUPFAM" id="SSF57903">
    <property type="entry name" value="FYVE/PHD zinc finger"/>
    <property type="match status" value="1"/>
</dbReference>
<evidence type="ECO:0000256" key="6">
    <source>
        <dbReference type="PROSITE-ProRule" id="PRU00146"/>
    </source>
</evidence>
<evidence type="ECO:0000313" key="10">
    <source>
        <dbReference type="Proteomes" id="UP000015453"/>
    </source>
</evidence>
<protein>
    <recommendedName>
        <fullName evidence="8">PHD-type domain-containing protein</fullName>
    </recommendedName>
</protein>
<dbReference type="GO" id="GO:0008270">
    <property type="term" value="F:zinc ion binding"/>
    <property type="evidence" value="ECO:0007669"/>
    <property type="project" value="UniProtKB-KW"/>
</dbReference>
<dbReference type="InterPro" id="IPR028942">
    <property type="entry name" value="WHIM1_dom"/>
</dbReference>
<dbReference type="Pfam" id="PF15612">
    <property type="entry name" value="WHIM1"/>
    <property type="match status" value="1"/>
</dbReference>
<dbReference type="CDD" id="cd15532">
    <property type="entry name" value="PHD2_CHD_II"/>
    <property type="match status" value="1"/>
</dbReference>
<keyword evidence="5" id="KW-0539">Nucleus</keyword>
<dbReference type="GO" id="GO:0000785">
    <property type="term" value="C:chromatin"/>
    <property type="evidence" value="ECO:0007669"/>
    <property type="project" value="UniProtKB-ARBA"/>
</dbReference>
<dbReference type="Gene3D" id="3.30.40.10">
    <property type="entry name" value="Zinc/RING finger domain, C3HC4 (zinc finger)"/>
    <property type="match status" value="1"/>
</dbReference>
<dbReference type="InterPro" id="IPR056618">
    <property type="entry name" value="Chromo_PTM"/>
</dbReference>
<dbReference type="PANTHER" id="PTHR46508:SF5">
    <property type="entry name" value="PHD-FINGER AND DNA BINDING DOMAIN-CONTAINING PROTEIN"/>
    <property type="match status" value="1"/>
</dbReference>
<keyword evidence="7" id="KW-0812">Transmembrane</keyword>
<dbReference type="Pfam" id="PF24294">
    <property type="entry name" value="Chromo_PTM"/>
    <property type="match status" value="1"/>
</dbReference>
<evidence type="ECO:0000256" key="4">
    <source>
        <dbReference type="ARBA" id="ARBA00022833"/>
    </source>
</evidence>
<feature type="non-terminal residue" evidence="9">
    <location>
        <position position="799"/>
    </location>
</feature>
<evidence type="ECO:0000256" key="1">
    <source>
        <dbReference type="ARBA" id="ARBA00004123"/>
    </source>
</evidence>
<evidence type="ECO:0000256" key="5">
    <source>
        <dbReference type="ARBA" id="ARBA00023242"/>
    </source>
</evidence>
<dbReference type="InterPro" id="IPR013083">
    <property type="entry name" value="Znf_RING/FYVE/PHD"/>
</dbReference>
<evidence type="ECO:0000256" key="3">
    <source>
        <dbReference type="ARBA" id="ARBA00022771"/>
    </source>
</evidence>
<gene>
    <name evidence="9" type="ORF">M569_12262</name>
</gene>
<dbReference type="Pfam" id="PF00628">
    <property type="entry name" value="PHD"/>
    <property type="match status" value="1"/>
</dbReference>
<keyword evidence="7" id="KW-1133">Transmembrane helix</keyword>
<comment type="caution">
    <text evidence="9">The sequence shown here is derived from an EMBL/GenBank/DDBJ whole genome shotgun (WGS) entry which is preliminary data.</text>
</comment>
<dbReference type="PANTHER" id="PTHR46508">
    <property type="entry name" value="PHD FINGER FAMILY PROTEIN"/>
    <property type="match status" value="1"/>
</dbReference>
<dbReference type="PROSITE" id="PS50016">
    <property type="entry name" value="ZF_PHD_2"/>
    <property type="match status" value="1"/>
</dbReference>
<organism evidence="9 10">
    <name type="scientific">Genlisea aurea</name>
    <dbReference type="NCBI Taxonomy" id="192259"/>
    <lineage>
        <taxon>Eukaryota</taxon>
        <taxon>Viridiplantae</taxon>
        <taxon>Streptophyta</taxon>
        <taxon>Embryophyta</taxon>
        <taxon>Tracheophyta</taxon>
        <taxon>Spermatophyta</taxon>
        <taxon>Magnoliopsida</taxon>
        <taxon>eudicotyledons</taxon>
        <taxon>Gunneridae</taxon>
        <taxon>Pentapetalae</taxon>
        <taxon>asterids</taxon>
        <taxon>lamiids</taxon>
        <taxon>Lamiales</taxon>
        <taxon>Lentibulariaceae</taxon>
        <taxon>Genlisea</taxon>
    </lineage>
</organism>
<keyword evidence="4" id="KW-0862">Zinc</keyword>
<dbReference type="Proteomes" id="UP000015453">
    <property type="component" value="Unassembled WGS sequence"/>
</dbReference>
<dbReference type="OrthoDB" id="913550at2759"/>
<evidence type="ECO:0000256" key="2">
    <source>
        <dbReference type="ARBA" id="ARBA00022723"/>
    </source>
</evidence>
<proteinExistence type="predicted"/>
<keyword evidence="2" id="KW-0479">Metal-binding</keyword>
<keyword evidence="10" id="KW-1185">Reference proteome</keyword>
<keyword evidence="7" id="KW-0472">Membrane</keyword>
<dbReference type="InterPro" id="IPR011011">
    <property type="entry name" value="Znf_FYVE_PHD"/>
</dbReference>
<accession>S8DIB6</accession>
<sequence>RSLNWDLLDLITWPMFLLQYIILHCTWYTPSFKLFEKDYYQLPVSTKLEMLKNMCDDVSDGESFRSDINRRETEIERLTDLERSTRLDGSRKRKAAFDSSCLTEENLAEAADLNSDECHLCKMDGNLICCDGCPAAFHSRCVGVVSSLLPEGHWYCPECVIEKRKGEKSMKVRNSIRAEVLGRDPYGRLYYACCGYLFLAYIVSFSQFIYLYVCFSMYKICSVICYAVVVSTDFFLLLMPAVFHGRLESLDDDYSSNNNYASRLYNRDDLPKLLEAFDSSPAVYDKIKIAICEHWNWDYGLVSTANDADTASHSVQSQFSDINHMPSEVSRTAIRANASRKARLSCSEAVPKIQNGRVNYVNHYEFSRTASSYFGGLASDKSSDDLPLSAEEIIARQLKVITNRFSEFAWSSTPLSNSTSGKERCGWCFFCKTPEDGRDCLFVLKNNIPSVEKFPYGASGIQTRNTGNRHLIDVIHYIICLEDYLLGLLSGPWLNLQYSTIWRQALLTASSISSLKDLLLKLESNLHHLALSSEWSKHVDSVATMGSSCHIVMSSIRASSRNGISRRRAQSSDFGATPSSKEASGLSLFWWRGGRGSRKIFNWKVLPRALVSKAARQGGCRKIPGILYSENGDYAKRTKRISWRAAVETSRSIDQLALQACFFHLIPELDANIRWHEISNTRSLLKTDKSFRKVVIRRKLSDGAVTKYLLDFGKRRFVPDAVIRYGSVLEDSKSRRKKYWLEDSYVPLHLIKCFEEKRIARISLKSNSSVVHSAARRNPEKKGFAYLISRFQASHCSAC</sequence>
<reference evidence="9 10" key="1">
    <citation type="journal article" date="2013" name="BMC Genomics">
        <title>The miniature genome of a carnivorous plant Genlisea aurea contains a low number of genes and short non-coding sequences.</title>
        <authorList>
            <person name="Leushkin E.V."/>
            <person name="Sutormin R.A."/>
            <person name="Nabieva E.R."/>
            <person name="Penin A.A."/>
            <person name="Kondrashov A.S."/>
            <person name="Logacheva M.D."/>
        </authorList>
    </citation>
    <scope>NUCLEOTIDE SEQUENCE [LARGE SCALE GENOMIC DNA]</scope>
</reference>
<dbReference type="InterPro" id="IPR019787">
    <property type="entry name" value="Znf_PHD-finger"/>
</dbReference>
<evidence type="ECO:0000259" key="8">
    <source>
        <dbReference type="PROSITE" id="PS50016"/>
    </source>
</evidence>
<evidence type="ECO:0000256" key="7">
    <source>
        <dbReference type="SAM" id="Phobius"/>
    </source>
</evidence>
<dbReference type="InterPro" id="IPR001965">
    <property type="entry name" value="Znf_PHD"/>
</dbReference>
<evidence type="ECO:0000313" key="9">
    <source>
        <dbReference type="EMBL" id="EPS62528.1"/>
    </source>
</evidence>
<comment type="subcellular location">
    <subcellularLocation>
        <location evidence="1">Nucleus</location>
    </subcellularLocation>
</comment>
<dbReference type="GO" id="GO:0005634">
    <property type="term" value="C:nucleus"/>
    <property type="evidence" value="ECO:0007669"/>
    <property type="project" value="UniProtKB-SubCell"/>
</dbReference>
<dbReference type="InterPro" id="IPR019786">
    <property type="entry name" value="Zinc_finger_PHD-type_CS"/>
</dbReference>
<dbReference type="AlphaFoldDB" id="S8DIB6"/>
<dbReference type="EMBL" id="AUSU01006076">
    <property type="protein sequence ID" value="EPS62528.1"/>
    <property type="molecule type" value="Genomic_DNA"/>
</dbReference>